<dbReference type="GO" id="GO:0046872">
    <property type="term" value="F:metal ion binding"/>
    <property type="evidence" value="ECO:0007669"/>
    <property type="project" value="UniProtKB-KW"/>
</dbReference>
<dbReference type="Pfam" id="PF03328">
    <property type="entry name" value="HpcH_HpaI"/>
    <property type="match status" value="1"/>
</dbReference>
<organism evidence="3 4">
    <name type="scientific">Afipia felis</name>
    <name type="common">Cat scratch disease bacillus</name>
    <dbReference type="NCBI Taxonomy" id="1035"/>
    <lineage>
        <taxon>Bacteria</taxon>
        <taxon>Pseudomonadati</taxon>
        <taxon>Pseudomonadota</taxon>
        <taxon>Alphaproteobacteria</taxon>
        <taxon>Hyphomicrobiales</taxon>
        <taxon>Nitrobacteraceae</taxon>
        <taxon>Afipia</taxon>
    </lineage>
</organism>
<proteinExistence type="predicted"/>
<accession>A0A380W2P3</accession>
<keyword evidence="3" id="KW-0456">Lyase</keyword>
<evidence type="ECO:0000313" key="3">
    <source>
        <dbReference type="EMBL" id="SUU83130.1"/>
    </source>
</evidence>
<protein>
    <submittedName>
        <fullName evidence="3">Citrate lyase beta subunit</fullName>
    </submittedName>
</protein>
<evidence type="ECO:0000259" key="2">
    <source>
        <dbReference type="Pfam" id="PF03328"/>
    </source>
</evidence>
<keyword evidence="1" id="KW-0479">Metal-binding</keyword>
<dbReference type="AlphaFoldDB" id="A0A380W2P3"/>
<reference evidence="3 4" key="1">
    <citation type="submission" date="2018-06" db="EMBL/GenBank/DDBJ databases">
        <authorList>
            <consortium name="Pathogen Informatics"/>
            <person name="Doyle S."/>
        </authorList>
    </citation>
    <scope>NUCLEOTIDE SEQUENCE [LARGE SCALE GENOMIC DNA]</scope>
    <source>
        <strain evidence="3 4">NCTC12722</strain>
    </source>
</reference>
<dbReference type="RefSeq" id="WP_002717911.1">
    <property type="nucleotide sequence ID" value="NZ_UFSI01000001.1"/>
</dbReference>
<dbReference type="OrthoDB" id="278846at2"/>
<dbReference type="GO" id="GO:0016829">
    <property type="term" value="F:lyase activity"/>
    <property type="evidence" value="ECO:0007669"/>
    <property type="project" value="UniProtKB-KW"/>
</dbReference>
<sequence length="274" mass="29945">MLSDTESFGQDFLLTLLTADPAVAVEGEQAGVQRIGIDIERLGKAARQAGHDTRLSEHTWDNLSEIARALRSSDVFVRLNPPHPGTAEEVGVAIKCGATVLMLPYFHTEADAAVFANLVKGRAYTMLLVETPRALVRIQEIAATKGIDEIMIGLNDLRLSMNLRGLELVSSPLMSTIARIVKDSGKRFSFGGLGRHDDATLPLNPDILYAQYPRLGATGAWLSRSFFRNPPAHWTMKDGVKALRARLSFWAAQSEHDLTLAKDALALQSINSEV</sequence>
<evidence type="ECO:0000256" key="1">
    <source>
        <dbReference type="ARBA" id="ARBA00022723"/>
    </source>
</evidence>
<dbReference type="Proteomes" id="UP000254343">
    <property type="component" value="Unassembled WGS sequence"/>
</dbReference>
<dbReference type="InterPro" id="IPR040442">
    <property type="entry name" value="Pyrv_kinase-like_dom_sf"/>
</dbReference>
<name>A0A380W2P3_AFIFE</name>
<dbReference type="InterPro" id="IPR005000">
    <property type="entry name" value="Aldolase/citrate-lyase_domain"/>
</dbReference>
<dbReference type="EMBL" id="UIGB01000001">
    <property type="protein sequence ID" value="SUU83130.1"/>
    <property type="molecule type" value="Genomic_DNA"/>
</dbReference>
<gene>
    <name evidence="3" type="ORF">NCTC12722_00291</name>
</gene>
<dbReference type="Gene3D" id="3.20.20.60">
    <property type="entry name" value="Phosphoenolpyruvate-binding domains"/>
    <property type="match status" value="2"/>
</dbReference>
<feature type="domain" description="HpcH/HpaI aldolase/citrate lyase" evidence="2">
    <location>
        <begin position="68"/>
        <end position="163"/>
    </location>
</feature>
<dbReference type="InterPro" id="IPR015813">
    <property type="entry name" value="Pyrv/PenolPyrv_kinase-like_dom"/>
</dbReference>
<dbReference type="SUPFAM" id="SSF51621">
    <property type="entry name" value="Phosphoenolpyruvate/pyruvate domain"/>
    <property type="match status" value="1"/>
</dbReference>
<evidence type="ECO:0000313" key="4">
    <source>
        <dbReference type="Proteomes" id="UP000254343"/>
    </source>
</evidence>